<dbReference type="Proteomes" id="UP001189429">
    <property type="component" value="Unassembled WGS sequence"/>
</dbReference>
<evidence type="ECO:0000313" key="2">
    <source>
        <dbReference type="EMBL" id="CAK0800927.1"/>
    </source>
</evidence>
<protein>
    <submittedName>
        <fullName evidence="2">Uncharacterized protein</fullName>
    </submittedName>
</protein>
<feature type="non-terminal residue" evidence="2">
    <location>
        <position position="113"/>
    </location>
</feature>
<dbReference type="EMBL" id="CAUYUJ010002471">
    <property type="protein sequence ID" value="CAK0800927.1"/>
    <property type="molecule type" value="Genomic_DNA"/>
</dbReference>
<reference evidence="2" key="1">
    <citation type="submission" date="2023-10" db="EMBL/GenBank/DDBJ databases">
        <authorList>
            <person name="Chen Y."/>
            <person name="Shah S."/>
            <person name="Dougan E. K."/>
            <person name="Thang M."/>
            <person name="Chan C."/>
        </authorList>
    </citation>
    <scope>NUCLEOTIDE SEQUENCE [LARGE SCALE GENOMIC DNA]</scope>
</reference>
<feature type="non-terminal residue" evidence="2">
    <location>
        <position position="1"/>
    </location>
</feature>
<comment type="caution">
    <text evidence="2">The sequence shown here is derived from an EMBL/GenBank/DDBJ whole genome shotgun (WGS) entry which is preliminary data.</text>
</comment>
<evidence type="ECO:0000256" key="1">
    <source>
        <dbReference type="SAM" id="MobiDB-lite"/>
    </source>
</evidence>
<feature type="compositionally biased region" description="Low complexity" evidence="1">
    <location>
        <begin position="101"/>
        <end position="113"/>
    </location>
</feature>
<proteinExistence type="predicted"/>
<sequence length="113" mass="12166">VSDTYEPDLCYLLRAFSRADWLDEQLLTAYVGRVHRRMHAFQLDDVAALLEALANPRLRDEACLRRALVQLSLLTDPGAAGGGKVSARAHPERPAGGGDAEGAAARVARALEA</sequence>
<evidence type="ECO:0000313" key="3">
    <source>
        <dbReference type="Proteomes" id="UP001189429"/>
    </source>
</evidence>
<organism evidence="2 3">
    <name type="scientific">Prorocentrum cordatum</name>
    <dbReference type="NCBI Taxonomy" id="2364126"/>
    <lineage>
        <taxon>Eukaryota</taxon>
        <taxon>Sar</taxon>
        <taxon>Alveolata</taxon>
        <taxon>Dinophyceae</taxon>
        <taxon>Prorocentrales</taxon>
        <taxon>Prorocentraceae</taxon>
        <taxon>Prorocentrum</taxon>
    </lineage>
</organism>
<name>A0ABN9Q5C3_9DINO</name>
<gene>
    <name evidence="2" type="ORF">PCOR1329_LOCUS8953</name>
</gene>
<accession>A0ABN9Q5C3</accession>
<feature type="region of interest" description="Disordered" evidence="1">
    <location>
        <begin position="76"/>
        <end position="113"/>
    </location>
</feature>
<keyword evidence="3" id="KW-1185">Reference proteome</keyword>